<dbReference type="Proteomes" id="UP000266272">
    <property type="component" value="Unassembled WGS sequence"/>
</dbReference>
<dbReference type="AlphaFoldDB" id="A0A395NBH0"/>
<proteinExistence type="predicted"/>
<name>A0A395NBH0_TRIAR</name>
<accession>A0A395NBH0</accession>
<organism evidence="2 3">
    <name type="scientific">Trichoderma arundinaceum</name>
    <dbReference type="NCBI Taxonomy" id="490622"/>
    <lineage>
        <taxon>Eukaryota</taxon>
        <taxon>Fungi</taxon>
        <taxon>Dikarya</taxon>
        <taxon>Ascomycota</taxon>
        <taxon>Pezizomycotina</taxon>
        <taxon>Sordariomycetes</taxon>
        <taxon>Hypocreomycetidae</taxon>
        <taxon>Hypocreales</taxon>
        <taxon>Hypocreaceae</taxon>
        <taxon>Trichoderma</taxon>
    </lineage>
</organism>
<reference evidence="2 3" key="1">
    <citation type="journal article" date="2018" name="PLoS Pathog.">
        <title>Evolution of structural diversity of trichothecenes, a family of toxins produced by plant pathogenic and entomopathogenic fungi.</title>
        <authorList>
            <person name="Proctor R.H."/>
            <person name="McCormick S.P."/>
            <person name="Kim H.S."/>
            <person name="Cardoza R.E."/>
            <person name="Stanley A.M."/>
            <person name="Lindo L."/>
            <person name="Kelly A."/>
            <person name="Brown D.W."/>
            <person name="Lee T."/>
            <person name="Vaughan M.M."/>
            <person name="Alexander N.J."/>
            <person name="Busman M."/>
            <person name="Gutierrez S."/>
        </authorList>
    </citation>
    <scope>NUCLEOTIDE SEQUENCE [LARGE SCALE GENOMIC DNA]</scope>
    <source>
        <strain evidence="2 3">IBT 40837</strain>
    </source>
</reference>
<evidence type="ECO:0000313" key="2">
    <source>
        <dbReference type="EMBL" id="RFU73349.1"/>
    </source>
</evidence>
<comment type="caution">
    <text evidence="2">The sequence shown here is derived from an EMBL/GenBank/DDBJ whole genome shotgun (WGS) entry which is preliminary data.</text>
</comment>
<protein>
    <submittedName>
        <fullName evidence="2">Uncharacterized protein</fullName>
    </submittedName>
</protein>
<keyword evidence="3" id="KW-1185">Reference proteome</keyword>
<sequence length="149" mass="16155">MPLLSSAPYKHGATAAALLCHQLADGVCISGPGVRECKHMLVRIACGAAVVHARSVVDFCLAAVQDELSTKHGLRQTHTLTLAERKRDAYTLGRQRKGGAARVETRTGQRGGASLAGGEDEDGEQKKRRCEMRWNGEERRREALEPALP</sequence>
<evidence type="ECO:0000256" key="1">
    <source>
        <dbReference type="SAM" id="MobiDB-lite"/>
    </source>
</evidence>
<gene>
    <name evidence="2" type="ORF">TARUN_8910</name>
</gene>
<feature type="region of interest" description="Disordered" evidence="1">
    <location>
        <begin position="93"/>
        <end position="149"/>
    </location>
</feature>
<feature type="compositionally biased region" description="Basic and acidic residues" evidence="1">
    <location>
        <begin position="131"/>
        <end position="149"/>
    </location>
</feature>
<dbReference type="EMBL" id="PXOA01000659">
    <property type="protein sequence ID" value="RFU73349.1"/>
    <property type="molecule type" value="Genomic_DNA"/>
</dbReference>
<evidence type="ECO:0000313" key="3">
    <source>
        <dbReference type="Proteomes" id="UP000266272"/>
    </source>
</evidence>